<dbReference type="InterPro" id="IPR029063">
    <property type="entry name" value="SAM-dependent_MTases_sf"/>
</dbReference>
<dbReference type="SUPFAM" id="SSF53335">
    <property type="entry name" value="S-adenosyl-L-methionine-dependent methyltransferases"/>
    <property type="match status" value="1"/>
</dbReference>
<dbReference type="InterPro" id="IPR013630">
    <property type="entry name" value="Methyltransf_Zn-bd_dom_put"/>
</dbReference>
<protein>
    <submittedName>
        <fullName evidence="3">Methylation protein EvaC</fullName>
    </submittedName>
</protein>
<gene>
    <name evidence="3" type="ORF">F4560_003378</name>
</gene>
<dbReference type="RefSeq" id="WP_184921027.1">
    <property type="nucleotide sequence ID" value="NZ_JACHMO010000001.1"/>
</dbReference>
<dbReference type="Gene3D" id="6.10.250.3100">
    <property type="match status" value="1"/>
</dbReference>
<proteinExistence type="predicted"/>
<dbReference type="InterPro" id="IPR038576">
    <property type="entry name" value="Methyltransf_Zn-bd_dom_put_sf"/>
</dbReference>
<dbReference type="Proteomes" id="UP000552097">
    <property type="component" value="Unassembled WGS sequence"/>
</dbReference>
<dbReference type="PANTHER" id="PTHR43861">
    <property type="entry name" value="TRANS-ACONITATE 2-METHYLTRANSFERASE-RELATED"/>
    <property type="match status" value="1"/>
</dbReference>
<dbReference type="Pfam" id="PF08421">
    <property type="entry name" value="Methyltransf_13"/>
    <property type="match status" value="1"/>
</dbReference>
<comment type="caution">
    <text evidence="3">The sequence shown here is derived from an EMBL/GenBank/DDBJ whole genome shotgun (WGS) entry which is preliminary data.</text>
</comment>
<dbReference type="Gene3D" id="6.20.50.110">
    <property type="entry name" value="Methyltransferase, zinc-binding domain"/>
    <property type="match status" value="1"/>
</dbReference>
<evidence type="ECO:0000313" key="3">
    <source>
        <dbReference type="EMBL" id="MBB5803610.1"/>
    </source>
</evidence>
<evidence type="ECO:0000259" key="1">
    <source>
        <dbReference type="Pfam" id="PF08421"/>
    </source>
</evidence>
<keyword evidence="4" id="KW-1185">Reference proteome</keyword>
<dbReference type="EMBL" id="JACHMO010000001">
    <property type="protein sequence ID" value="MBB5803610.1"/>
    <property type="molecule type" value="Genomic_DNA"/>
</dbReference>
<dbReference type="InterPro" id="IPR013691">
    <property type="entry name" value="MeTrfase_14"/>
</dbReference>
<organism evidence="3 4">
    <name type="scientific">Saccharothrix ecbatanensis</name>
    <dbReference type="NCBI Taxonomy" id="1105145"/>
    <lineage>
        <taxon>Bacteria</taxon>
        <taxon>Bacillati</taxon>
        <taxon>Actinomycetota</taxon>
        <taxon>Actinomycetes</taxon>
        <taxon>Pseudonocardiales</taxon>
        <taxon>Pseudonocardiaceae</taxon>
        <taxon>Saccharothrix</taxon>
    </lineage>
</organism>
<feature type="domain" description="C-methyltransferase" evidence="2">
    <location>
        <begin position="236"/>
        <end position="393"/>
    </location>
</feature>
<dbReference type="Gene3D" id="3.40.50.150">
    <property type="entry name" value="Vaccinia Virus protein VP39"/>
    <property type="match status" value="1"/>
</dbReference>
<evidence type="ECO:0000259" key="2">
    <source>
        <dbReference type="Pfam" id="PF08484"/>
    </source>
</evidence>
<dbReference type="Pfam" id="PF08484">
    <property type="entry name" value="Methyltransf_14"/>
    <property type="match status" value="1"/>
</dbReference>
<dbReference type="Gene3D" id="3.40.50.720">
    <property type="entry name" value="NAD(P)-binding Rossmann-like Domain"/>
    <property type="match status" value="1"/>
</dbReference>
<evidence type="ECO:0000313" key="4">
    <source>
        <dbReference type="Proteomes" id="UP000552097"/>
    </source>
</evidence>
<dbReference type="Pfam" id="PF13489">
    <property type="entry name" value="Methyltransf_23"/>
    <property type="match status" value="1"/>
</dbReference>
<name>A0A7W9HJZ6_9PSEU</name>
<dbReference type="PANTHER" id="PTHR43861:SF5">
    <property type="entry name" value="BLL5978 PROTEIN"/>
    <property type="match status" value="1"/>
</dbReference>
<dbReference type="AlphaFoldDB" id="A0A7W9HJZ6"/>
<reference evidence="3 4" key="1">
    <citation type="submission" date="2020-08" db="EMBL/GenBank/DDBJ databases">
        <title>Sequencing the genomes of 1000 actinobacteria strains.</title>
        <authorList>
            <person name="Klenk H.-P."/>
        </authorList>
    </citation>
    <scope>NUCLEOTIDE SEQUENCE [LARGE SCALE GENOMIC DNA]</scope>
    <source>
        <strain evidence="3 4">DSM 45486</strain>
    </source>
</reference>
<accession>A0A7W9HJZ6</accession>
<feature type="domain" description="Methyltransferase putative zinc binding" evidence="1">
    <location>
        <begin position="4"/>
        <end position="62"/>
    </location>
</feature>
<sequence length="398" mass="43530">MTTCRVCTGPLRELADFGRQPLSQAFVRPEDLATEFFYQLVVGRCADCAMVQLMQEIPPDKMVHEGYPYHPANSTVMRKHFQDTATRWLETTLTGPDPFAIEIGCNDGVTLRTLGEAGVRHLAVDPSGVTGVPVHRAFFNSESAAEIRAEHGPADIVYAANTICAQPDVASIFAGLEVLLAPDGLFVFEDPYLGEMLARTGFDQIYDEHFYYFTAQSVQAMADSFGMRLVDVERLPVHGGQIRYSIARRGSRLPSVAVKELLAEEEAAGLADDTTFAQFVSQIDATKDALLNLLTDLGDKGHSIVGYGATAKSATTANYFGIGPDLVPFVCDSTPSKQGTLTPGMHIPVRPPAEFADPYPDYALLFAWNHADEIMAKEKAFRDAGGKWILYVPEVRIV</sequence>